<feature type="domain" description="DUF6538" evidence="1">
    <location>
        <begin position="9"/>
        <end position="64"/>
    </location>
</feature>
<proteinExistence type="predicted"/>
<accession>A0A285UAI5</accession>
<sequence>MAAKKQRYMLQKNGIWHFRIMVPMHLREKFGRADFSHSLGTRDFDTAHRKAMALALKYKEMFDAGELPAKRDDYTAEHIRTISVKNGVEPHSYQWIRSP</sequence>
<name>A0A285UAI5_9HYPH</name>
<dbReference type="RefSeq" id="WP_097138455.1">
    <property type="nucleotide sequence ID" value="NZ_OBQD01000005.1"/>
</dbReference>
<evidence type="ECO:0000313" key="2">
    <source>
        <dbReference type="EMBL" id="SOC38707.1"/>
    </source>
</evidence>
<evidence type="ECO:0000259" key="1">
    <source>
        <dbReference type="Pfam" id="PF20172"/>
    </source>
</evidence>
<gene>
    <name evidence="2" type="ORF">SAMN05892877_105222</name>
</gene>
<reference evidence="2 3" key="1">
    <citation type="submission" date="2017-08" db="EMBL/GenBank/DDBJ databases">
        <authorList>
            <person name="de Groot N.N."/>
        </authorList>
    </citation>
    <scope>NUCLEOTIDE SEQUENCE [LARGE SCALE GENOMIC DNA]</scope>
    <source>
        <strain evidence="2 3">JC85</strain>
    </source>
</reference>
<dbReference type="AlphaFoldDB" id="A0A285UAI5"/>
<keyword evidence="3" id="KW-1185">Reference proteome</keyword>
<dbReference type="OrthoDB" id="9784724at2"/>
<dbReference type="InterPro" id="IPR046668">
    <property type="entry name" value="DUF6538"/>
</dbReference>
<evidence type="ECO:0000313" key="3">
    <source>
        <dbReference type="Proteomes" id="UP000219167"/>
    </source>
</evidence>
<protein>
    <recommendedName>
        <fullName evidence="1">DUF6538 domain-containing protein</fullName>
    </recommendedName>
</protein>
<dbReference type="EMBL" id="OBQD01000005">
    <property type="protein sequence ID" value="SOC38707.1"/>
    <property type="molecule type" value="Genomic_DNA"/>
</dbReference>
<organism evidence="2 3">
    <name type="scientific">Rhizobium subbaraonis</name>
    <dbReference type="NCBI Taxonomy" id="908946"/>
    <lineage>
        <taxon>Bacteria</taxon>
        <taxon>Pseudomonadati</taxon>
        <taxon>Pseudomonadota</taxon>
        <taxon>Alphaproteobacteria</taxon>
        <taxon>Hyphomicrobiales</taxon>
        <taxon>Rhizobiaceae</taxon>
        <taxon>Rhizobium/Agrobacterium group</taxon>
        <taxon>Rhizobium</taxon>
    </lineage>
</organism>
<dbReference type="Pfam" id="PF20172">
    <property type="entry name" value="DUF6538"/>
    <property type="match status" value="1"/>
</dbReference>
<dbReference type="Proteomes" id="UP000219167">
    <property type="component" value="Unassembled WGS sequence"/>
</dbReference>